<gene>
    <name evidence="6" type="ORF">F3Y22_tig00110160pilonHSYRG00178</name>
</gene>
<evidence type="ECO:0000256" key="4">
    <source>
        <dbReference type="ARBA" id="ARBA00023163"/>
    </source>
</evidence>
<dbReference type="EMBL" id="VEPZ02000857">
    <property type="protein sequence ID" value="KAE8715707.1"/>
    <property type="molecule type" value="Genomic_DNA"/>
</dbReference>
<evidence type="ECO:0000313" key="6">
    <source>
        <dbReference type="EMBL" id="KAE8715707.1"/>
    </source>
</evidence>
<organism evidence="6 7">
    <name type="scientific">Hibiscus syriacus</name>
    <name type="common">Rose of Sharon</name>
    <dbReference type="NCBI Taxonomy" id="106335"/>
    <lineage>
        <taxon>Eukaryota</taxon>
        <taxon>Viridiplantae</taxon>
        <taxon>Streptophyta</taxon>
        <taxon>Embryophyta</taxon>
        <taxon>Tracheophyta</taxon>
        <taxon>Spermatophyta</taxon>
        <taxon>Magnoliopsida</taxon>
        <taxon>eudicotyledons</taxon>
        <taxon>Gunneridae</taxon>
        <taxon>Pentapetalae</taxon>
        <taxon>rosids</taxon>
        <taxon>malvids</taxon>
        <taxon>Malvales</taxon>
        <taxon>Malvaceae</taxon>
        <taxon>Malvoideae</taxon>
        <taxon>Hibiscus</taxon>
    </lineage>
</organism>
<dbReference type="Gene3D" id="2.40.330.10">
    <property type="entry name" value="DNA-binding pseudobarrel domain"/>
    <property type="match status" value="2"/>
</dbReference>
<protein>
    <submittedName>
        <fullName evidence="6">Uncharacterized protein</fullName>
    </submittedName>
</protein>
<dbReference type="PANTHER" id="PTHR31391">
    <property type="entry name" value="B3 DOMAIN-CONTAINING PROTEIN OS11G0197600-RELATED"/>
    <property type="match status" value="1"/>
</dbReference>
<evidence type="ECO:0000256" key="5">
    <source>
        <dbReference type="ARBA" id="ARBA00023242"/>
    </source>
</evidence>
<dbReference type="AlphaFoldDB" id="A0A6A3BI57"/>
<keyword evidence="4" id="KW-0804">Transcription</keyword>
<dbReference type="SUPFAM" id="SSF101936">
    <property type="entry name" value="DNA-binding pseudobarrel domain"/>
    <property type="match status" value="1"/>
</dbReference>
<evidence type="ECO:0000256" key="3">
    <source>
        <dbReference type="ARBA" id="ARBA00023125"/>
    </source>
</evidence>
<dbReference type="InterPro" id="IPR015300">
    <property type="entry name" value="DNA-bd_pseudobarrel_sf"/>
</dbReference>
<dbReference type="GO" id="GO:0005634">
    <property type="term" value="C:nucleus"/>
    <property type="evidence" value="ECO:0007669"/>
    <property type="project" value="UniProtKB-SubCell"/>
</dbReference>
<accession>A0A6A3BI57</accession>
<proteinExistence type="predicted"/>
<comment type="subcellular location">
    <subcellularLocation>
        <location evidence="1">Nucleus</location>
    </subcellularLocation>
</comment>
<keyword evidence="3" id="KW-0238">DNA-binding</keyword>
<evidence type="ECO:0000256" key="2">
    <source>
        <dbReference type="ARBA" id="ARBA00023015"/>
    </source>
</evidence>
<sequence>MASSDQQGSCHLKFKSNSPCFLIQDFEFESSLKILSSRVSSRASFQSFQVESSSAILELDSALLHPYPALLRVPSGEVWRVELTKSDGKIWLENGWHQFSNHYTLDFGPWIQIAIAVTFSVMSSLPRCGHSGCYCEYNGYIERQLYLYFADAIAVADYYLKPDADNTNQLCQETLMKKLCSSTLSDSSGKTWTATLKQRQREKARFGDKLDGELLHRITLSNERKAPSCASPSCPETLTDLHKAKALQIASAFKSENPFFVMVLHPSHVNSNRLVSFELKPAAGHFHVLIKYTSEFCKAISVKDAQIGHTSLSNGKSWPVICYKYSSDGPKLNGTEASMNITFIRSRLISTQISAHLWAKPKKRQHKAIKLYQRMMQSKIPTGWTD</sequence>
<evidence type="ECO:0000313" key="7">
    <source>
        <dbReference type="Proteomes" id="UP000436088"/>
    </source>
</evidence>
<evidence type="ECO:0000256" key="1">
    <source>
        <dbReference type="ARBA" id="ARBA00004123"/>
    </source>
</evidence>
<dbReference type="GO" id="GO:0003677">
    <property type="term" value="F:DNA binding"/>
    <property type="evidence" value="ECO:0007669"/>
    <property type="project" value="UniProtKB-KW"/>
</dbReference>
<dbReference type="PANTHER" id="PTHR31391:SF106">
    <property type="entry name" value="B3 DOMAIN-CONTAINING PROTEIN OS01G0723500"/>
    <property type="match status" value="1"/>
</dbReference>
<dbReference type="Proteomes" id="UP000436088">
    <property type="component" value="Unassembled WGS sequence"/>
</dbReference>
<comment type="caution">
    <text evidence="6">The sequence shown here is derived from an EMBL/GenBank/DDBJ whole genome shotgun (WGS) entry which is preliminary data.</text>
</comment>
<dbReference type="InterPro" id="IPR044837">
    <property type="entry name" value="REM16-like"/>
</dbReference>
<reference evidence="6" key="1">
    <citation type="submission" date="2019-09" db="EMBL/GenBank/DDBJ databases">
        <title>Draft genome information of white flower Hibiscus syriacus.</title>
        <authorList>
            <person name="Kim Y.-M."/>
        </authorList>
    </citation>
    <scope>NUCLEOTIDE SEQUENCE [LARGE SCALE GENOMIC DNA]</scope>
    <source>
        <strain evidence="6">YM2019G1</strain>
    </source>
</reference>
<keyword evidence="7" id="KW-1185">Reference proteome</keyword>
<name>A0A6A3BI57_HIBSY</name>
<keyword evidence="2" id="KW-0805">Transcription regulation</keyword>
<keyword evidence="5" id="KW-0539">Nucleus</keyword>